<dbReference type="InterPro" id="IPR036188">
    <property type="entry name" value="FAD/NAD-bd_sf"/>
</dbReference>
<evidence type="ECO:0000256" key="5">
    <source>
        <dbReference type="SAM" id="MobiDB-lite"/>
    </source>
</evidence>
<dbReference type="RefSeq" id="WP_349639074.1">
    <property type="nucleotide sequence ID" value="NZ_CP090958.1"/>
</dbReference>
<feature type="region of interest" description="Disordered" evidence="5">
    <location>
        <begin position="105"/>
        <end position="129"/>
    </location>
</feature>
<keyword evidence="2" id="KW-0285">Flavoprotein</keyword>
<evidence type="ECO:0000313" key="8">
    <source>
        <dbReference type="EMBL" id="WGW12275.1"/>
    </source>
</evidence>
<sequence length="460" mass="48709">MSNRHVVIAGAGLAGVQVADTLRAEGFPGRITLVSAESVQPYERPPLSKGFLDPANDVAHVVPLRPAAFYPENEVELLLGVRVVGIDRERQKVRLEAVAQGDAVPAATHEDAVPTATHEDAGRTDVDAGDVPSELSYTDLVLATGARNRPLPIKGGELDGVLELRELGHAQDLRRSLKDAGNVVVVGGGFIGLEFASAAALWGAHATVLEFAERPMARVLSPAMSEYFAGEHARRGVRLQLGEAAAEILAEDPSASPTTIAGTTDRRRVKGVRGSSGQVYPADLVLIAAGVVPNEELAVEAGLATANGISVDATLQTSDPHIWAIGDCVSFPSRHTGTILRLESEQNATDQGRYLGKRLLGRTDEEYSDLPWFWTHQGDLKLYIAGVTLPGDETLIRGDLEAGRFSVFSFRSGILSAVESVSQPSDHVAARRTLGAGRGVTPGQVADPGFDFKAFSKGKA</sequence>
<dbReference type="Gene3D" id="3.30.390.30">
    <property type="match status" value="1"/>
</dbReference>
<proteinExistence type="predicted"/>
<dbReference type="PANTHER" id="PTHR43557">
    <property type="entry name" value="APOPTOSIS-INDUCING FACTOR 1"/>
    <property type="match status" value="1"/>
</dbReference>
<evidence type="ECO:0000313" key="9">
    <source>
        <dbReference type="Proteomes" id="UP001209083"/>
    </source>
</evidence>
<dbReference type="InterPro" id="IPR050446">
    <property type="entry name" value="FAD-oxidoreductase/Apoptosis"/>
</dbReference>
<dbReference type="Pfam" id="PF14759">
    <property type="entry name" value="Reductase_C"/>
    <property type="match status" value="1"/>
</dbReference>
<dbReference type="Pfam" id="PF07992">
    <property type="entry name" value="Pyr_redox_2"/>
    <property type="match status" value="1"/>
</dbReference>
<evidence type="ECO:0000259" key="6">
    <source>
        <dbReference type="Pfam" id="PF07992"/>
    </source>
</evidence>
<reference evidence="8 9" key="1">
    <citation type="submission" date="2023-05" db="EMBL/GenBank/DDBJ databases">
        <title>Lithophilousrod everest ZFBP1038 complete genpme.</title>
        <authorList>
            <person name="Tian M."/>
        </authorList>
    </citation>
    <scope>NUCLEOTIDE SEQUENCE [LARGE SCALE GENOMIC DNA]</scope>
    <source>
        <strain evidence="8 9">ZFBP1038</strain>
    </source>
</reference>
<dbReference type="PRINTS" id="PR00368">
    <property type="entry name" value="FADPNR"/>
</dbReference>
<gene>
    <name evidence="8" type="ORF">LWF01_00480</name>
</gene>
<comment type="cofactor">
    <cofactor evidence="1">
        <name>FAD</name>
        <dbReference type="ChEBI" id="CHEBI:57692"/>
    </cofactor>
</comment>
<evidence type="ECO:0000256" key="4">
    <source>
        <dbReference type="ARBA" id="ARBA00023002"/>
    </source>
</evidence>
<dbReference type="InterPro" id="IPR023753">
    <property type="entry name" value="FAD/NAD-binding_dom"/>
</dbReference>
<evidence type="ECO:0000256" key="3">
    <source>
        <dbReference type="ARBA" id="ARBA00022827"/>
    </source>
</evidence>
<feature type="domain" description="Reductase C-terminal" evidence="7">
    <location>
        <begin position="372"/>
        <end position="454"/>
    </location>
</feature>
<dbReference type="InterPro" id="IPR028202">
    <property type="entry name" value="Reductase_C"/>
</dbReference>
<organism evidence="8 9">
    <name type="scientific">Saxibacter everestensis</name>
    <dbReference type="NCBI Taxonomy" id="2909229"/>
    <lineage>
        <taxon>Bacteria</taxon>
        <taxon>Bacillati</taxon>
        <taxon>Actinomycetota</taxon>
        <taxon>Actinomycetes</taxon>
        <taxon>Micrococcales</taxon>
        <taxon>Brevibacteriaceae</taxon>
        <taxon>Saxibacter</taxon>
    </lineage>
</organism>
<evidence type="ECO:0000259" key="7">
    <source>
        <dbReference type="Pfam" id="PF14759"/>
    </source>
</evidence>
<evidence type="ECO:0000256" key="2">
    <source>
        <dbReference type="ARBA" id="ARBA00022630"/>
    </source>
</evidence>
<evidence type="ECO:0000256" key="1">
    <source>
        <dbReference type="ARBA" id="ARBA00001974"/>
    </source>
</evidence>
<dbReference type="PRINTS" id="PR00411">
    <property type="entry name" value="PNDRDTASEI"/>
</dbReference>
<dbReference type="PANTHER" id="PTHR43557:SF2">
    <property type="entry name" value="RIESKE DOMAIN-CONTAINING PROTEIN-RELATED"/>
    <property type="match status" value="1"/>
</dbReference>
<dbReference type="SUPFAM" id="SSF55424">
    <property type="entry name" value="FAD/NAD-linked reductases, dimerisation (C-terminal) domain"/>
    <property type="match status" value="1"/>
</dbReference>
<keyword evidence="4" id="KW-0560">Oxidoreductase</keyword>
<protein>
    <submittedName>
        <fullName evidence="8">FAD-dependent oxidoreductase</fullName>
    </submittedName>
</protein>
<dbReference type="Proteomes" id="UP001209083">
    <property type="component" value="Chromosome"/>
</dbReference>
<feature type="compositionally biased region" description="Basic and acidic residues" evidence="5">
    <location>
        <begin position="108"/>
        <end position="126"/>
    </location>
</feature>
<dbReference type="EMBL" id="CP090958">
    <property type="protein sequence ID" value="WGW12275.1"/>
    <property type="molecule type" value="Genomic_DNA"/>
</dbReference>
<name>A0ABY8QVT6_9MICO</name>
<accession>A0ABY8QVT6</accession>
<dbReference type="SUPFAM" id="SSF51905">
    <property type="entry name" value="FAD/NAD(P)-binding domain"/>
    <property type="match status" value="1"/>
</dbReference>
<keyword evidence="3" id="KW-0274">FAD</keyword>
<dbReference type="Gene3D" id="3.50.50.60">
    <property type="entry name" value="FAD/NAD(P)-binding domain"/>
    <property type="match status" value="2"/>
</dbReference>
<dbReference type="InterPro" id="IPR016156">
    <property type="entry name" value="FAD/NAD-linked_Rdtase_dimer_sf"/>
</dbReference>
<keyword evidence="9" id="KW-1185">Reference proteome</keyword>
<feature type="domain" description="FAD/NAD(P)-binding" evidence="6">
    <location>
        <begin position="5"/>
        <end position="352"/>
    </location>
</feature>